<dbReference type="HOGENOM" id="CLU_3185769_0_0_5"/>
<sequence>MSDRLSCFPVYFQMVSPIAPPHAALCNLRQIAFYSNPHQIYDNTLI</sequence>
<dbReference type="AlphaFoldDB" id="G2KT46"/>
<dbReference type="STRING" id="856793.MICA_2287"/>
<reference evidence="1 2" key="1">
    <citation type="journal article" date="2011" name="BMC Genomics">
        <title>Genomic insights into an obligate epibiotic bacterial predator: Micavibrio aeruginosavorus ARL-13.</title>
        <authorList>
            <person name="Wang Z."/>
            <person name="Kadouri D."/>
            <person name="Wu M."/>
        </authorList>
    </citation>
    <scope>NUCLEOTIDE SEQUENCE [LARGE SCALE GENOMIC DNA]</scope>
    <source>
        <strain evidence="1 2">ARL-13</strain>
    </source>
</reference>
<gene>
    <name evidence="1" type="ordered locus">MICA_2287</name>
</gene>
<dbReference type="Proteomes" id="UP000009286">
    <property type="component" value="Chromosome"/>
</dbReference>
<evidence type="ECO:0000313" key="2">
    <source>
        <dbReference type="Proteomes" id="UP000009286"/>
    </source>
</evidence>
<dbReference type="KEGG" id="mai:MICA_2287"/>
<accession>G2KT46</accession>
<name>G2KT46_MICAA</name>
<keyword evidence="2" id="KW-1185">Reference proteome</keyword>
<dbReference type="RefSeq" id="WP_014103813.1">
    <property type="nucleotide sequence ID" value="NC_016026.1"/>
</dbReference>
<protein>
    <submittedName>
        <fullName evidence="1">Uncharacterized protein</fullName>
    </submittedName>
</protein>
<proteinExistence type="predicted"/>
<evidence type="ECO:0000313" key="1">
    <source>
        <dbReference type="EMBL" id="AEP10590.1"/>
    </source>
</evidence>
<dbReference type="EMBL" id="CP002382">
    <property type="protein sequence ID" value="AEP10590.1"/>
    <property type="molecule type" value="Genomic_DNA"/>
</dbReference>
<organism evidence="1 2">
    <name type="scientific">Micavibrio aeruginosavorus (strain ARL-13)</name>
    <dbReference type="NCBI Taxonomy" id="856793"/>
    <lineage>
        <taxon>Bacteria</taxon>
        <taxon>Pseudomonadati</taxon>
        <taxon>Bdellovibrionota</taxon>
        <taxon>Bdellovibrionia</taxon>
        <taxon>Bdellovibrionales</taxon>
        <taxon>Pseudobdellovibrionaceae</taxon>
        <taxon>Micavibrio</taxon>
    </lineage>
</organism>